<sequence length="422" mass="44913">MNQSSTSIPAVGVDAAHAPGRFSPVAGAPELSTLLERAREISGGFLKPHAQLTEESRRVSQEATALFRDAGFFRLMQPAQFGGYEYGFSAFADIISELGRGCPSSAWGCSLGAVHQWLIGTFPAQAQEDVWGKTSDAIVCGSYAPTIKAEAVAGGYVVSGRWHWASNIDNSQWAMIGVQFAPDDETPVPHAGFLLVPREEWSVHDDWFTSGQAGTGSKAVDIQTPTFVPGYRKLTFAQASSNVPPGAALNTNPIYRIPFLSALPVCLVSPILGAAQGALDEFLAVAGTRVTRGAVAGGGSRLAEFFPVQSRVAEAAAMVDAARLLINRDLAEVESRAAAGQEIDVDTRIRNRLDHAFAARLARDAINAIFDNTGGNGLALSQPIQRLWRDGNAIAKHISLNWDAVSSMAGQHLLGLEPKGQY</sequence>
<evidence type="ECO:0000313" key="5">
    <source>
        <dbReference type="EMBL" id="AEI82684.1"/>
    </source>
</evidence>
<dbReference type="PANTHER" id="PTHR48083">
    <property type="entry name" value="MEDIUM-CHAIN SPECIFIC ACYL-COA DEHYDROGENASE, MITOCHONDRIAL-RELATED"/>
    <property type="match status" value="1"/>
</dbReference>
<organism evidence="5 6">
    <name type="scientific">Cupriavidus necator (strain ATCC 43291 / DSM 13513 / CCUG 52238 / LMG 8453 / N-1)</name>
    <name type="common">Ralstonia eutropha</name>
    <dbReference type="NCBI Taxonomy" id="1042878"/>
    <lineage>
        <taxon>Bacteria</taxon>
        <taxon>Pseudomonadati</taxon>
        <taxon>Pseudomonadota</taxon>
        <taxon>Betaproteobacteria</taxon>
        <taxon>Burkholderiales</taxon>
        <taxon>Burkholderiaceae</taxon>
        <taxon>Cupriavidus</taxon>
    </lineage>
</organism>
<dbReference type="RefSeq" id="WP_013959715.1">
    <property type="nucleotide sequence ID" value="NC_015727.1"/>
</dbReference>
<dbReference type="HOGENOM" id="CLU_018204_2_0_4"/>
<comment type="similarity">
    <text evidence="2">Belongs to the HpaH/HsaA monooxygenase family.</text>
</comment>
<evidence type="ECO:0000256" key="1">
    <source>
        <dbReference type="ARBA" id="ARBA00023002"/>
    </source>
</evidence>
<dbReference type="Pfam" id="PF02771">
    <property type="entry name" value="Acyl-CoA_dh_N"/>
    <property type="match status" value="1"/>
</dbReference>
<dbReference type="EMBL" id="CP002879">
    <property type="protein sequence ID" value="AEI82684.1"/>
    <property type="molecule type" value="Genomic_DNA"/>
</dbReference>
<dbReference type="InterPro" id="IPR013107">
    <property type="entry name" value="Acyl-CoA_DH_C"/>
</dbReference>
<dbReference type="InterPro" id="IPR037069">
    <property type="entry name" value="AcylCoA_DH/ox_N_sf"/>
</dbReference>
<dbReference type="Gene3D" id="2.40.110.10">
    <property type="entry name" value="Butyryl-CoA Dehydrogenase, subunit A, domain 2"/>
    <property type="match status" value="1"/>
</dbReference>
<protein>
    <submittedName>
        <fullName evidence="5">Flavin-dependent monooxygenase oxygenase subunit</fullName>
        <ecNumber evidence="5">1.14.14.-</ecNumber>
    </submittedName>
</protein>
<dbReference type="Gene3D" id="1.20.140.10">
    <property type="entry name" value="Butyryl-CoA Dehydrogenase, subunit A, domain 3"/>
    <property type="match status" value="1"/>
</dbReference>
<geneLocation type="plasmid" evidence="5 6">
    <name>pBB1</name>
</geneLocation>
<dbReference type="Pfam" id="PF08028">
    <property type="entry name" value="Acyl-CoA_dh_2"/>
    <property type="match status" value="1"/>
</dbReference>
<evidence type="ECO:0000259" key="4">
    <source>
        <dbReference type="Pfam" id="PF08028"/>
    </source>
</evidence>
<dbReference type="SUPFAM" id="SSF56645">
    <property type="entry name" value="Acyl-CoA dehydrogenase NM domain-like"/>
    <property type="match status" value="1"/>
</dbReference>
<feature type="domain" description="Acyl-CoA dehydrogenase C-terminal" evidence="4">
    <location>
        <begin position="266"/>
        <end position="402"/>
    </location>
</feature>
<keyword evidence="5" id="KW-0503">Monooxygenase</keyword>
<dbReference type="Proteomes" id="UP000006798">
    <property type="component" value="Plasmid pBB1"/>
</dbReference>
<dbReference type="InterPro" id="IPR050741">
    <property type="entry name" value="Acyl-CoA_dehydrogenase"/>
</dbReference>
<dbReference type="InterPro" id="IPR046373">
    <property type="entry name" value="Acyl-CoA_Oxase/DH_mid-dom_sf"/>
</dbReference>
<dbReference type="GO" id="GO:0050660">
    <property type="term" value="F:flavin adenine dinucleotide binding"/>
    <property type="evidence" value="ECO:0007669"/>
    <property type="project" value="InterPro"/>
</dbReference>
<dbReference type="AlphaFoldDB" id="F8GVR4"/>
<dbReference type="EC" id="1.14.14.-" evidence="5"/>
<feature type="domain" description="Acyl-CoA dehydrogenase/oxidase N-terminal" evidence="3">
    <location>
        <begin position="30"/>
        <end position="129"/>
    </location>
</feature>
<dbReference type="PANTHER" id="PTHR48083:SF19">
    <property type="entry name" value="FLAVIN-DEPENDENT MONOOXYGENASE, OXYGENASE SUBUNIT HSAA"/>
    <property type="match status" value="1"/>
</dbReference>
<keyword evidence="5" id="KW-0614">Plasmid</keyword>
<dbReference type="PIRSF" id="PIRSF016578">
    <property type="entry name" value="HsaA"/>
    <property type="match status" value="1"/>
</dbReference>
<evidence type="ECO:0000256" key="2">
    <source>
        <dbReference type="ARBA" id="ARBA00049661"/>
    </source>
</evidence>
<keyword evidence="1 5" id="KW-0560">Oxidoreductase</keyword>
<proteinExistence type="inferred from homology"/>
<accession>F8GVR4</accession>
<dbReference type="InterPro" id="IPR036250">
    <property type="entry name" value="AcylCo_DH-like_C"/>
</dbReference>
<dbReference type="GO" id="GO:0003995">
    <property type="term" value="F:acyl-CoA dehydrogenase activity"/>
    <property type="evidence" value="ECO:0007669"/>
    <property type="project" value="TreeGrafter"/>
</dbReference>
<dbReference type="KEGG" id="cnc:CNE_BB1p12850"/>
<dbReference type="GO" id="GO:0005737">
    <property type="term" value="C:cytoplasm"/>
    <property type="evidence" value="ECO:0007669"/>
    <property type="project" value="TreeGrafter"/>
</dbReference>
<evidence type="ECO:0000313" key="6">
    <source>
        <dbReference type="Proteomes" id="UP000006798"/>
    </source>
</evidence>
<dbReference type="GO" id="GO:0033539">
    <property type="term" value="P:fatty acid beta-oxidation using acyl-CoA dehydrogenase"/>
    <property type="evidence" value="ECO:0007669"/>
    <property type="project" value="TreeGrafter"/>
</dbReference>
<dbReference type="GeneID" id="34312289"/>
<dbReference type="GO" id="GO:0016712">
    <property type="term" value="F:oxidoreductase activity, acting on paired donors, with incorporation or reduction of molecular oxygen, reduced flavin or flavoprotein as one donor, and incorporation of one atom of oxygen"/>
    <property type="evidence" value="ECO:0007669"/>
    <property type="project" value="TreeGrafter"/>
</dbReference>
<evidence type="ECO:0000259" key="3">
    <source>
        <dbReference type="Pfam" id="PF02771"/>
    </source>
</evidence>
<dbReference type="InterPro" id="IPR013786">
    <property type="entry name" value="AcylCoA_DH/ox_N"/>
</dbReference>
<reference evidence="5 6" key="1">
    <citation type="journal article" date="2011" name="J. Bacteriol.">
        <title>Complete genome sequence of the type strain Cupriavidus necator N-1.</title>
        <authorList>
            <person name="Poehlein A."/>
            <person name="Kusian B."/>
            <person name="Friedrich B."/>
            <person name="Daniel R."/>
            <person name="Bowien B."/>
        </authorList>
    </citation>
    <scope>NUCLEOTIDE SEQUENCE [LARGE SCALE GENOMIC DNA]</scope>
    <source>
        <strain evidence="6">ATCC 43291 / DSM 13513 / CCUG 52238 / LMG 8453 / N-1</strain>
        <plasmid evidence="5 6">pBB1</plasmid>
    </source>
</reference>
<gene>
    <name evidence="5" type="primary">hsaA</name>
    <name evidence="5" type="ordered locus">CNE_BB1p12850</name>
</gene>
<dbReference type="Gene3D" id="1.10.540.10">
    <property type="entry name" value="Acyl-CoA dehydrogenase/oxidase, N-terminal domain"/>
    <property type="match status" value="1"/>
</dbReference>
<dbReference type="SUPFAM" id="SSF47203">
    <property type="entry name" value="Acyl-CoA dehydrogenase C-terminal domain-like"/>
    <property type="match status" value="1"/>
</dbReference>
<dbReference type="InterPro" id="IPR009100">
    <property type="entry name" value="AcylCoA_DH/oxidase_NM_dom_sf"/>
</dbReference>
<name>F8GVR4_CUPNN</name>